<protein>
    <submittedName>
        <fullName evidence="2">Uncharacterized protein (TIGR02246 family)</fullName>
    </submittedName>
</protein>
<dbReference type="Pfam" id="PF14534">
    <property type="entry name" value="DUF4440"/>
    <property type="match status" value="1"/>
</dbReference>
<dbReference type="InterPro" id="IPR027843">
    <property type="entry name" value="DUF4440"/>
</dbReference>
<dbReference type="SUPFAM" id="SSF54427">
    <property type="entry name" value="NTF2-like"/>
    <property type="match status" value="1"/>
</dbReference>
<feature type="domain" description="DUF4440" evidence="1">
    <location>
        <begin position="52"/>
        <end position="167"/>
    </location>
</feature>
<comment type="caution">
    <text evidence="2">The sequence shown here is derived from an EMBL/GenBank/DDBJ whole genome shotgun (WGS) entry which is preliminary data.</text>
</comment>
<dbReference type="InterPro" id="IPR011944">
    <property type="entry name" value="Steroid_delta5-4_isomerase"/>
</dbReference>
<proteinExistence type="predicted"/>
<sequence length="180" mass="21475">MKLLQFVFCLKLSITLSSCFSQLKQNIQNHVTIQEDMNNKKMTDMKKEEKAIREVFTDYVVFWNNHEIDRWGALFTKDTKFITWSGGRYDSNKVNIESHKKAHKFLQESKQNMTYKLDDITIKFLHDDIALVYATWIWKDFKNDDSVEDRSGHLTMVLIKSNDRWLIKTTQNTRIEKILD</sequence>
<reference evidence="2 3" key="1">
    <citation type="submission" date="2019-03" db="EMBL/GenBank/DDBJ databases">
        <title>Genomic Encyclopedia of Archaeal and Bacterial Type Strains, Phase II (KMG-II): from individual species to whole genera.</title>
        <authorList>
            <person name="Goeker M."/>
        </authorList>
    </citation>
    <scope>NUCLEOTIDE SEQUENCE [LARGE SCALE GENOMIC DNA]</scope>
    <source>
        <strain evidence="2 3">DSM 28213</strain>
    </source>
</reference>
<dbReference type="Proteomes" id="UP000295215">
    <property type="component" value="Unassembled WGS sequence"/>
</dbReference>
<keyword evidence="3" id="KW-1185">Reference proteome</keyword>
<accession>A0A4R7EXV4</accession>
<evidence type="ECO:0000313" key="2">
    <source>
        <dbReference type="EMBL" id="TDS57230.1"/>
    </source>
</evidence>
<organism evidence="2 3">
    <name type="scientific">Myroides indicus</name>
    <dbReference type="NCBI Taxonomy" id="1323422"/>
    <lineage>
        <taxon>Bacteria</taxon>
        <taxon>Pseudomonadati</taxon>
        <taxon>Bacteroidota</taxon>
        <taxon>Flavobacteriia</taxon>
        <taxon>Flavobacteriales</taxon>
        <taxon>Flavobacteriaceae</taxon>
        <taxon>Myroides</taxon>
    </lineage>
</organism>
<name>A0A4R7EXV4_9FLAO</name>
<dbReference type="Gene3D" id="3.10.450.50">
    <property type="match status" value="1"/>
</dbReference>
<gene>
    <name evidence="2" type="ORF">C8P70_11643</name>
</gene>
<evidence type="ECO:0000259" key="1">
    <source>
        <dbReference type="Pfam" id="PF14534"/>
    </source>
</evidence>
<dbReference type="AlphaFoldDB" id="A0A4R7EXV4"/>
<evidence type="ECO:0000313" key="3">
    <source>
        <dbReference type="Proteomes" id="UP000295215"/>
    </source>
</evidence>
<dbReference type="EMBL" id="SOAG01000016">
    <property type="protein sequence ID" value="TDS57230.1"/>
    <property type="molecule type" value="Genomic_DNA"/>
</dbReference>
<dbReference type="NCBIfam" id="TIGR02246">
    <property type="entry name" value="SgcJ/EcaC family oxidoreductase"/>
    <property type="match status" value="1"/>
</dbReference>
<dbReference type="InterPro" id="IPR032710">
    <property type="entry name" value="NTF2-like_dom_sf"/>
</dbReference>